<accession>A0A1M5K7Z9</accession>
<protein>
    <submittedName>
        <fullName evidence="2">Rhodanese-related sulfurtransferase</fullName>
    </submittedName>
</protein>
<name>A0A1M5K7Z9_9RHOB</name>
<dbReference type="Proteomes" id="UP000184211">
    <property type="component" value="Unassembled WGS sequence"/>
</dbReference>
<dbReference type="SUPFAM" id="SSF52821">
    <property type="entry name" value="Rhodanese/Cell cycle control phosphatase"/>
    <property type="match status" value="1"/>
</dbReference>
<dbReference type="Gene3D" id="3.40.250.10">
    <property type="entry name" value="Rhodanese-like domain"/>
    <property type="match status" value="1"/>
</dbReference>
<sequence>MKRMKDFLDEANEVVPKATPEEGIAIHAKGDAVFIDVRDSNSLRDSGTIAGALHIPRGMVELSADPDTPFHKPELQKDAHLCLVCGGGVMAAMAGKTLKEMGYTNVTNVGGINAWKEAGGPTEDVE</sequence>
<feature type="domain" description="Rhodanese" evidence="1">
    <location>
        <begin position="28"/>
        <end position="124"/>
    </location>
</feature>
<dbReference type="InterPro" id="IPR036873">
    <property type="entry name" value="Rhodanese-like_dom_sf"/>
</dbReference>
<dbReference type="AlphaFoldDB" id="A0A1M5K7Z9"/>
<keyword evidence="2" id="KW-0808">Transferase</keyword>
<gene>
    <name evidence="2" type="ORF">SAMN04488044_0890</name>
</gene>
<dbReference type="PANTHER" id="PTHR44086:SF13">
    <property type="entry name" value="THIOSULFATE SULFURTRANSFERASE PSPE"/>
    <property type="match status" value="1"/>
</dbReference>
<organism evidence="2 3">
    <name type="scientific">Cognatishimia maritima</name>
    <dbReference type="NCBI Taxonomy" id="870908"/>
    <lineage>
        <taxon>Bacteria</taxon>
        <taxon>Pseudomonadati</taxon>
        <taxon>Pseudomonadota</taxon>
        <taxon>Alphaproteobacteria</taxon>
        <taxon>Rhodobacterales</taxon>
        <taxon>Paracoccaceae</taxon>
        <taxon>Cognatishimia</taxon>
    </lineage>
</organism>
<evidence type="ECO:0000313" key="3">
    <source>
        <dbReference type="Proteomes" id="UP000184211"/>
    </source>
</evidence>
<dbReference type="Pfam" id="PF00581">
    <property type="entry name" value="Rhodanese"/>
    <property type="match status" value="1"/>
</dbReference>
<dbReference type="PROSITE" id="PS50206">
    <property type="entry name" value="RHODANESE_3"/>
    <property type="match status" value="1"/>
</dbReference>
<dbReference type="RefSeq" id="WP_072791018.1">
    <property type="nucleotide sequence ID" value="NZ_FQWM01000001.1"/>
</dbReference>
<keyword evidence="3" id="KW-1185">Reference proteome</keyword>
<dbReference type="SMART" id="SM00450">
    <property type="entry name" value="RHOD"/>
    <property type="match status" value="1"/>
</dbReference>
<dbReference type="PANTHER" id="PTHR44086">
    <property type="entry name" value="THIOSULFATE SULFURTRANSFERASE RDL2, MITOCHONDRIAL-RELATED"/>
    <property type="match status" value="1"/>
</dbReference>
<dbReference type="STRING" id="870908.SAMN04488044_0890"/>
<dbReference type="OrthoDB" id="9807812at2"/>
<reference evidence="3" key="1">
    <citation type="submission" date="2016-11" db="EMBL/GenBank/DDBJ databases">
        <authorList>
            <person name="Varghese N."/>
            <person name="Submissions S."/>
        </authorList>
    </citation>
    <scope>NUCLEOTIDE SEQUENCE [LARGE SCALE GENOMIC DNA]</scope>
    <source>
        <strain evidence="3">DSM 28223</strain>
    </source>
</reference>
<dbReference type="GO" id="GO:0004792">
    <property type="term" value="F:thiosulfate-cyanide sulfurtransferase activity"/>
    <property type="evidence" value="ECO:0007669"/>
    <property type="project" value="TreeGrafter"/>
</dbReference>
<dbReference type="InterPro" id="IPR001763">
    <property type="entry name" value="Rhodanese-like_dom"/>
</dbReference>
<evidence type="ECO:0000259" key="1">
    <source>
        <dbReference type="PROSITE" id="PS50206"/>
    </source>
</evidence>
<proteinExistence type="predicted"/>
<dbReference type="EMBL" id="FQWM01000001">
    <property type="protein sequence ID" value="SHG48700.1"/>
    <property type="molecule type" value="Genomic_DNA"/>
</dbReference>
<evidence type="ECO:0000313" key="2">
    <source>
        <dbReference type="EMBL" id="SHG48700.1"/>
    </source>
</evidence>